<evidence type="ECO:0000313" key="5">
    <source>
        <dbReference type="Proteomes" id="UP000076407"/>
    </source>
</evidence>
<dbReference type="InterPro" id="IPR050373">
    <property type="entry name" value="Fibrinogen_C-term_domain"/>
</dbReference>
<dbReference type="EnsemblMetazoa" id="AQUA017355-RA">
    <property type="protein sequence ID" value="AQUA017355-PA"/>
    <property type="gene ID" value="AQUA017355"/>
</dbReference>
<evidence type="ECO:0000256" key="1">
    <source>
        <dbReference type="ARBA" id="ARBA00023157"/>
    </source>
</evidence>
<name>A0A904A303_ANOQN</name>
<feature type="signal peptide" evidence="2">
    <location>
        <begin position="1"/>
        <end position="21"/>
    </location>
</feature>
<sequence>MKVYSVILNCVVVMLFIKHHAKVDCAEQNIPNSSFIGAEYQLIAARLDDLQKTLTDIKLAMNEDRAITEKKLPDELNLLQHAIFDKLTTLQNQSNKMVIGQIASTTQEQSRKEIQKLASKEDLALFKIDSALYFRSISTRSCKEESSNRTGEFLIQPTQNDVPFLGYCEQTVFGGGWLVFQHRYDGSVDFYRNWTEYRNGFGSMDGEFWLGLEHLHLVTTARKHELMVELKDFDGNYKYARYDEFMIESEKNQYALAKLGAYTGTAGHSLFNHKGMKFSTKDRDNDILPNSNCAVKYKGAWWYEGCHDSNLNGLYRNSVSGENMVWYYYKSSQAGLAYSRMLIRET</sequence>
<dbReference type="PANTHER" id="PTHR19143">
    <property type="entry name" value="FIBRINOGEN/TENASCIN/ANGIOPOEITIN"/>
    <property type="match status" value="1"/>
</dbReference>
<evidence type="ECO:0000259" key="3">
    <source>
        <dbReference type="PROSITE" id="PS51406"/>
    </source>
</evidence>
<dbReference type="SMART" id="SM00186">
    <property type="entry name" value="FBG"/>
    <property type="match status" value="1"/>
</dbReference>
<dbReference type="AlphaFoldDB" id="A0A904A303"/>
<dbReference type="InterPro" id="IPR020837">
    <property type="entry name" value="Fibrinogen_CS"/>
</dbReference>
<dbReference type="Proteomes" id="UP000076407">
    <property type="component" value="Unassembled WGS sequence"/>
</dbReference>
<keyword evidence="5" id="KW-1185">Reference proteome</keyword>
<evidence type="ECO:0000256" key="2">
    <source>
        <dbReference type="SAM" id="SignalP"/>
    </source>
</evidence>
<feature type="chain" id="PRO_5037985268" description="Fibrinogen C-terminal domain-containing protein" evidence="2">
    <location>
        <begin position="22"/>
        <end position="346"/>
    </location>
</feature>
<dbReference type="InterPro" id="IPR002181">
    <property type="entry name" value="Fibrinogen_a/b/g_C_dom"/>
</dbReference>
<protein>
    <recommendedName>
        <fullName evidence="3">Fibrinogen C-terminal domain-containing protein</fullName>
    </recommendedName>
</protein>
<dbReference type="Gene3D" id="3.90.215.10">
    <property type="entry name" value="Gamma Fibrinogen, chain A, domain 1"/>
    <property type="match status" value="1"/>
</dbReference>
<dbReference type="PROSITE" id="PS00514">
    <property type="entry name" value="FIBRINOGEN_C_1"/>
    <property type="match status" value="1"/>
</dbReference>
<evidence type="ECO:0000313" key="4">
    <source>
        <dbReference type="EnsemblMetazoa" id="AQUA017355-PA"/>
    </source>
</evidence>
<dbReference type="GO" id="GO:0005615">
    <property type="term" value="C:extracellular space"/>
    <property type="evidence" value="ECO:0007669"/>
    <property type="project" value="TreeGrafter"/>
</dbReference>
<reference evidence="4" key="1">
    <citation type="submission" date="2022-10" db="UniProtKB">
        <authorList>
            <consortium name="EnsemblMetazoa"/>
        </authorList>
    </citation>
    <scope>IDENTIFICATION</scope>
    <source>
        <strain evidence="4">SANGQUA</strain>
    </source>
</reference>
<organism evidence="4 5">
    <name type="scientific">Anopheles quadriannulatus</name>
    <name type="common">Mosquito</name>
    <dbReference type="NCBI Taxonomy" id="34691"/>
    <lineage>
        <taxon>Eukaryota</taxon>
        <taxon>Metazoa</taxon>
        <taxon>Ecdysozoa</taxon>
        <taxon>Arthropoda</taxon>
        <taxon>Hexapoda</taxon>
        <taxon>Insecta</taxon>
        <taxon>Pterygota</taxon>
        <taxon>Neoptera</taxon>
        <taxon>Endopterygota</taxon>
        <taxon>Diptera</taxon>
        <taxon>Nematocera</taxon>
        <taxon>Culicoidea</taxon>
        <taxon>Culicidae</taxon>
        <taxon>Anophelinae</taxon>
        <taxon>Anopheles</taxon>
    </lineage>
</organism>
<keyword evidence="1" id="KW-1015">Disulfide bond</keyword>
<proteinExistence type="predicted"/>
<keyword evidence="2" id="KW-0732">Signal</keyword>
<dbReference type="PANTHER" id="PTHR19143:SF327">
    <property type="entry name" value="FI21813P1-RELATED"/>
    <property type="match status" value="1"/>
</dbReference>
<dbReference type="InterPro" id="IPR036056">
    <property type="entry name" value="Fibrinogen-like_C"/>
</dbReference>
<feature type="domain" description="Fibrinogen C-terminal" evidence="3">
    <location>
        <begin position="133"/>
        <end position="346"/>
    </location>
</feature>
<dbReference type="SUPFAM" id="SSF56496">
    <property type="entry name" value="Fibrinogen C-terminal domain-like"/>
    <property type="match status" value="1"/>
</dbReference>
<dbReference type="Pfam" id="PF00147">
    <property type="entry name" value="Fibrinogen_C"/>
    <property type="match status" value="1"/>
</dbReference>
<dbReference type="PROSITE" id="PS51406">
    <property type="entry name" value="FIBRINOGEN_C_2"/>
    <property type="match status" value="1"/>
</dbReference>
<dbReference type="CDD" id="cd00087">
    <property type="entry name" value="FReD"/>
    <property type="match status" value="1"/>
</dbReference>
<accession>A0A904A303</accession>
<dbReference type="InterPro" id="IPR014716">
    <property type="entry name" value="Fibrinogen_a/b/g_C_1"/>
</dbReference>